<keyword evidence="2" id="KW-0472">Membrane</keyword>
<keyword evidence="2" id="KW-0812">Transmembrane</keyword>
<dbReference type="Pfam" id="PF00268">
    <property type="entry name" value="Ribonuc_red_sm"/>
    <property type="match status" value="1"/>
</dbReference>
<dbReference type="PROSITE" id="PS00368">
    <property type="entry name" value="RIBORED_SMALL"/>
    <property type="match status" value="1"/>
</dbReference>
<proteinExistence type="inferred from homology"/>
<dbReference type="PANTHER" id="PTHR23409">
    <property type="entry name" value="RIBONUCLEOSIDE-DIPHOSPHATE REDUCTASE SMALL CHAIN"/>
    <property type="match status" value="1"/>
</dbReference>
<keyword evidence="2" id="KW-1133">Transmembrane helix</keyword>
<sequence length="325" mass="37682">MSEPLLIENKDRFVLFPIVHEDIYEEYKKAEASLWGVSEIDISTDKTDWPKLTENEQHFIKYILAFFATADGIVFENLVTNFASEIQYPEARCFYGVQMMIENVHAETYSMMLQSLVEDKDEQRNLFRAIRTIQSIKNKADWALKWMNNERSFAERLIAFAVVEGIFFSGAFCAIFWLKKRAIMPGLTFSNELISRDEGLHTDFACMLYRNHIIHKLPYETVLDIITNAVELERLFICDALPVSLIGINAESMSTYIKFVADRLLISLGYAKHYNVVNPFEWMELISLEGKTNFFEKRVGEYQKAGVMDALNDSSKHGFTLDEEF</sequence>
<dbReference type="SUPFAM" id="SSF47240">
    <property type="entry name" value="Ferritin-like"/>
    <property type="match status" value="1"/>
</dbReference>
<evidence type="ECO:0000256" key="1">
    <source>
        <dbReference type="ARBA" id="ARBA00009303"/>
    </source>
</evidence>
<protein>
    <submittedName>
        <fullName evidence="3">Uncharacterized protein</fullName>
    </submittedName>
</protein>
<name>A0A6C0LSS5_9ZZZZ</name>
<dbReference type="GO" id="GO:0016491">
    <property type="term" value="F:oxidoreductase activity"/>
    <property type="evidence" value="ECO:0007669"/>
    <property type="project" value="InterPro"/>
</dbReference>
<dbReference type="AlphaFoldDB" id="A0A6C0LSS5"/>
<dbReference type="InterPro" id="IPR030475">
    <property type="entry name" value="RNR_small_AS"/>
</dbReference>
<dbReference type="InterPro" id="IPR033909">
    <property type="entry name" value="RNR_small"/>
</dbReference>
<dbReference type="GO" id="GO:0009263">
    <property type="term" value="P:deoxyribonucleotide biosynthetic process"/>
    <property type="evidence" value="ECO:0007669"/>
    <property type="project" value="InterPro"/>
</dbReference>
<dbReference type="InterPro" id="IPR000358">
    <property type="entry name" value="RNR_small_fam"/>
</dbReference>
<dbReference type="CDD" id="cd01049">
    <property type="entry name" value="RNRR2"/>
    <property type="match status" value="1"/>
</dbReference>
<accession>A0A6C0LSS5</accession>
<dbReference type="EMBL" id="MN740560">
    <property type="protein sequence ID" value="QHU33647.1"/>
    <property type="molecule type" value="Genomic_DNA"/>
</dbReference>
<organism evidence="3">
    <name type="scientific">viral metagenome</name>
    <dbReference type="NCBI Taxonomy" id="1070528"/>
    <lineage>
        <taxon>unclassified sequences</taxon>
        <taxon>metagenomes</taxon>
        <taxon>organismal metagenomes</taxon>
    </lineage>
</organism>
<evidence type="ECO:0000313" key="3">
    <source>
        <dbReference type="EMBL" id="QHU33647.1"/>
    </source>
</evidence>
<dbReference type="Gene3D" id="1.10.620.20">
    <property type="entry name" value="Ribonucleotide Reductase, subunit A"/>
    <property type="match status" value="1"/>
</dbReference>
<dbReference type="InterPro" id="IPR012348">
    <property type="entry name" value="RNR-like"/>
</dbReference>
<comment type="similarity">
    <text evidence="1">Belongs to the ribonucleoside diphosphate reductase small chain family.</text>
</comment>
<dbReference type="PANTHER" id="PTHR23409:SF18">
    <property type="entry name" value="RIBONUCLEOSIDE-DIPHOSPHATE REDUCTASE SUBUNIT M2"/>
    <property type="match status" value="1"/>
</dbReference>
<dbReference type="InterPro" id="IPR009078">
    <property type="entry name" value="Ferritin-like_SF"/>
</dbReference>
<reference evidence="3" key="1">
    <citation type="journal article" date="2020" name="Nature">
        <title>Giant virus diversity and host interactions through global metagenomics.</title>
        <authorList>
            <person name="Schulz F."/>
            <person name="Roux S."/>
            <person name="Paez-Espino D."/>
            <person name="Jungbluth S."/>
            <person name="Walsh D.A."/>
            <person name="Denef V.J."/>
            <person name="McMahon K.D."/>
            <person name="Konstantinidis K.T."/>
            <person name="Eloe-Fadrosh E.A."/>
            <person name="Kyrpides N.C."/>
            <person name="Woyke T."/>
        </authorList>
    </citation>
    <scope>NUCLEOTIDE SEQUENCE</scope>
    <source>
        <strain evidence="3">GVMAG-S-1016704-121</strain>
    </source>
</reference>
<feature type="transmembrane region" description="Helical" evidence="2">
    <location>
        <begin position="157"/>
        <end position="178"/>
    </location>
</feature>
<evidence type="ECO:0000256" key="2">
    <source>
        <dbReference type="SAM" id="Phobius"/>
    </source>
</evidence>